<dbReference type="Proteomes" id="UP000501240">
    <property type="component" value="Chromosome"/>
</dbReference>
<feature type="compositionally biased region" description="Gly residues" evidence="1">
    <location>
        <begin position="206"/>
        <end position="218"/>
    </location>
</feature>
<evidence type="ECO:0000313" key="3">
    <source>
        <dbReference type="Proteomes" id="UP000501240"/>
    </source>
</evidence>
<feature type="region of interest" description="Disordered" evidence="1">
    <location>
        <begin position="42"/>
        <end position="75"/>
    </location>
</feature>
<organism evidence="2 3">
    <name type="scientific">Actinomadura verrucosospora</name>
    <dbReference type="NCBI Taxonomy" id="46165"/>
    <lineage>
        <taxon>Bacteria</taxon>
        <taxon>Bacillati</taxon>
        <taxon>Actinomycetota</taxon>
        <taxon>Actinomycetes</taxon>
        <taxon>Streptosporangiales</taxon>
        <taxon>Thermomonosporaceae</taxon>
        <taxon>Actinomadura</taxon>
    </lineage>
</organism>
<gene>
    <name evidence="2" type="ORF">ACTIVE_5667</name>
</gene>
<keyword evidence="3" id="KW-1185">Reference proteome</keyword>
<accession>A0A7D4A2R5</accession>
<evidence type="ECO:0000313" key="2">
    <source>
        <dbReference type="EMBL" id="QKG24024.1"/>
    </source>
</evidence>
<protein>
    <submittedName>
        <fullName evidence="2">Uncharacterized protein</fullName>
    </submittedName>
</protein>
<dbReference type="AlphaFoldDB" id="A0A7D4A2R5"/>
<dbReference type="EMBL" id="CP053892">
    <property type="protein sequence ID" value="QKG24024.1"/>
    <property type="molecule type" value="Genomic_DNA"/>
</dbReference>
<reference evidence="2 3" key="1">
    <citation type="submission" date="2020-05" db="EMBL/GenBank/DDBJ databases">
        <title>Actinomadura verrucosospora NRRL-B18236 (PFL_A860) Genome sequencing and assembly.</title>
        <authorList>
            <person name="Samborskyy M."/>
        </authorList>
    </citation>
    <scope>NUCLEOTIDE SEQUENCE [LARGE SCALE GENOMIC DNA]</scope>
    <source>
        <strain evidence="2 3">NRRL:B18236</strain>
    </source>
</reference>
<name>A0A7D4A2R5_ACTVE</name>
<sequence>MSRTAPAARTASAGPAARACRLDATKTVDGTRVTRLLPSRTMALTPGRDGAPISAPRSGNCLGAADRTASGPGLGSGLPAPVGEAAKVPGRVVGRVTSVPKRVVGSKVGKMGGGAVALPNARSGASGGGPLGDAVDLGLPGDASSLRSAAPISMVFPDGVGARRSRPAPQNLVGEANDTVNQMHSQVGSVVNVLKTRERPSDTGRAGDGGLAGGGLPGQGLADGLSGPPVYLPKLPAVR</sequence>
<evidence type="ECO:0000256" key="1">
    <source>
        <dbReference type="SAM" id="MobiDB-lite"/>
    </source>
</evidence>
<feature type="region of interest" description="Disordered" evidence="1">
    <location>
        <begin position="195"/>
        <end position="239"/>
    </location>
</feature>
<proteinExistence type="predicted"/>